<dbReference type="EMBL" id="CP024963">
    <property type="protein sequence ID" value="ATZ17342.1"/>
    <property type="molecule type" value="Genomic_DNA"/>
</dbReference>
<dbReference type="Proteomes" id="UP000232063">
    <property type="component" value="Chromosome"/>
</dbReference>
<feature type="domain" description="G" evidence="1">
    <location>
        <begin position="158"/>
        <end position="215"/>
    </location>
</feature>
<reference evidence="3 4" key="1">
    <citation type="submission" date="2017-11" db="EMBL/GenBank/DDBJ databases">
        <title>Genome sequence of Entomoplasma luminosum PIMN-1 (ATCC 49195).</title>
        <authorList>
            <person name="Lo W.-S."/>
            <person name="Gasparich G.E."/>
            <person name="Kuo C.-H."/>
        </authorList>
    </citation>
    <scope>NUCLEOTIDE SEQUENCE [LARGE SCALE GENOMIC DNA]</scope>
    <source>
        <strain evidence="3 4">PIMN-1</strain>
    </source>
</reference>
<dbReference type="KEGG" id="elj:ELUMI_v1c06200"/>
<dbReference type="PANTHER" id="PTHR46434">
    <property type="entry name" value="GENETIC INTERACTOR OF PROHIBITINS 3, MITOCHONDRIAL"/>
    <property type="match status" value="1"/>
</dbReference>
<dbReference type="RefSeq" id="WP_025734207.1">
    <property type="nucleotide sequence ID" value="NZ_CP024963.1"/>
</dbReference>
<dbReference type="Pfam" id="PF01926">
    <property type="entry name" value="MMR_HSR1"/>
    <property type="match status" value="1"/>
</dbReference>
<dbReference type="SUPFAM" id="SSF52540">
    <property type="entry name" value="P-loop containing nucleoside triphosphate hydrolases"/>
    <property type="match status" value="1"/>
</dbReference>
<dbReference type="InterPro" id="IPR048422">
    <property type="entry name" value="NOA1/YqeH-like_C"/>
</dbReference>
<dbReference type="OrthoDB" id="9773841at2"/>
<dbReference type="AlphaFoldDB" id="A0A2K8NU24"/>
<evidence type="ECO:0000313" key="3">
    <source>
        <dbReference type="EMBL" id="ATZ17342.1"/>
    </source>
</evidence>
<proteinExistence type="predicted"/>
<dbReference type="InterPro" id="IPR006073">
    <property type="entry name" value="GTP-bd"/>
</dbReference>
<dbReference type="Pfam" id="PF21516">
    <property type="entry name" value="YqeH-like_C"/>
    <property type="match status" value="1"/>
</dbReference>
<dbReference type="GO" id="GO:0005525">
    <property type="term" value="F:GTP binding"/>
    <property type="evidence" value="ECO:0007669"/>
    <property type="project" value="InterPro"/>
</dbReference>
<dbReference type="Gene3D" id="3.40.50.300">
    <property type="entry name" value="P-loop containing nucleotide triphosphate hydrolases"/>
    <property type="match status" value="1"/>
</dbReference>
<evidence type="ECO:0000259" key="1">
    <source>
        <dbReference type="Pfam" id="PF01926"/>
    </source>
</evidence>
<keyword evidence="4" id="KW-1185">Reference proteome</keyword>
<evidence type="ECO:0000313" key="4">
    <source>
        <dbReference type="Proteomes" id="UP000232063"/>
    </source>
</evidence>
<organism evidence="3 4">
    <name type="scientific">Williamsoniiplasma luminosum</name>
    <dbReference type="NCBI Taxonomy" id="214888"/>
    <lineage>
        <taxon>Bacteria</taxon>
        <taxon>Bacillati</taxon>
        <taxon>Mycoplasmatota</taxon>
        <taxon>Mollicutes</taxon>
        <taxon>Entomoplasmatales</taxon>
        <taxon>Williamsoniiplasma</taxon>
    </lineage>
</organism>
<dbReference type="InterPro" id="IPR050896">
    <property type="entry name" value="Mito_lipid_metab_GTPase"/>
</dbReference>
<dbReference type="InterPro" id="IPR027417">
    <property type="entry name" value="P-loop_NTPase"/>
</dbReference>
<feature type="domain" description="NOA1/YqeH-like C-terminal" evidence="2">
    <location>
        <begin position="270"/>
        <end position="336"/>
    </location>
</feature>
<dbReference type="PANTHER" id="PTHR46434:SF1">
    <property type="entry name" value="GENETIC INTERACTOR OF PROHIBITINS 3, MITOCHONDRIAL"/>
    <property type="match status" value="1"/>
</dbReference>
<name>A0A2K8NU24_9MOLU</name>
<sequence>MKTCVGCGVELQIQDSKKIGFAIKMENDYCLRCFKMKNYGEYNSYEIETQPFFENIKKIVSRKDSKIIFYVIDVLDIKNSRDIKLEALIQNERVIVLVNKIDLMPKSIKQTKILNYVKEAFSDSEIKDLKFTTVSSFNQDSIKHLLGFVKKEKGNKYFIGFSNAGKSSLITALLREANLTSKTVISPFFNTTLNEIKIALDDEISFFDTPGINKKNSLSNLASVDQMKYFYFKKEMKQYTYQLESGQSIVVGGFFSINFDFKNNKTNDIHFYSSSQIDIHRTKTENVVRYWEKNLNLLKPQLIDSTINPYLWKLKNIKDKEIDIVISGLGWVSLKNFEKMEFSITILNEKYKNDFEKMIYLRKALI</sequence>
<protein>
    <submittedName>
        <fullName evidence="3">GTP-binding protein YqeH</fullName>
    </submittedName>
</protein>
<accession>A0A2K8NU24</accession>
<evidence type="ECO:0000259" key="2">
    <source>
        <dbReference type="Pfam" id="PF21516"/>
    </source>
</evidence>
<dbReference type="CDD" id="cd01855">
    <property type="entry name" value="YqeH"/>
    <property type="match status" value="1"/>
</dbReference>
<gene>
    <name evidence="3" type="primary">yqeH</name>
    <name evidence="3" type="ORF">ELUMI_v1c06200</name>
</gene>